<reference evidence="8" key="1">
    <citation type="journal article" date="2023" name="Commun. Biol.">
        <title>Genome analysis of Parmales, the sister group of diatoms, reveals the evolutionary specialization of diatoms from phago-mixotrophs to photoautotrophs.</title>
        <authorList>
            <person name="Ban H."/>
            <person name="Sato S."/>
            <person name="Yoshikawa S."/>
            <person name="Yamada K."/>
            <person name="Nakamura Y."/>
            <person name="Ichinomiya M."/>
            <person name="Sato N."/>
            <person name="Blanc-Mathieu R."/>
            <person name="Endo H."/>
            <person name="Kuwata A."/>
            <person name="Ogata H."/>
        </authorList>
    </citation>
    <scope>NUCLEOTIDE SEQUENCE [LARGE SCALE GENOMIC DNA]</scope>
    <source>
        <strain evidence="8">NIES 3700</strain>
    </source>
</reference>
<dbReference type="PROSITE" id="PS50067">
    <property type="entry name" value="KINESIN_MOTOR_2"/>
    <property type="match status" value="1"/>
</dbReference>
<dbReference type="OrthoDB" id="3176171at2759"/>
<dbReference type="Gene3D" id="3.40.850.10">
    <property type="entry name" value="Kinesin motor domain"/>
    <property type="match status" value="1"/>
</dbReference>
<feature type="domain" description="Kinesin motor" evidence="6">
    <location>
        <begin position="815"/>
        <end position="1140"/>
    </location>
</feature>
<comment type="caution">
    <text evidence="7">The sequence shown here is derived from an EMBL/GenBank/DDBJ whole genome shotgun (WGS) entry which is preliminary data.</text>
</comment>
<name>A0A9W7F6D0_9STRA</name>
<dbReference type="PANTHER" id="PTHR47972:SF28">
    <property type="entry name" value="KINESIN-LIKE PROTEIN KLP-3"/>
    <property type="match status" value="1"/>
</dbReference>
<dbReference type="InterPro" id="IPR027417">
    <property type="entry name" value="P-loop_NTPase"/>
</dbReference>
<comment type="similarity">
    <text evidence="3">Belongs to the TRAFAC class myosin-kinesin ATPase superfamily. Kinesin family.</text>
</comment>
<feature type="coiled-coil region" evidence="4">
    <location>
        <begin position="682"/>
        <end position="794"/>
    </location>
</feature>
<dbReference type="Proteomes" id="UP001165122">
    <property type="component" value="Unassembled WGS sequence"/>
</dbReference>
<feature type="compositionally biased region" description="Low complexity" evidence="5">
    <location>
        <begin position="177"/>
        <end position="200"/>
    </location>
</feature>
<organism evidence="7 8">
    <name type="scientific">Triparma laevis f. longispina</name>
    <dbReference type="NCBI Taxonomy" id="1714387"/>
    <lineage>
        <taxon>Eukaryota</taxon>
        <taxon>Sar</taxon>
        <taxon>Stramenopiles</taxon>
        <taxon>Ochrophyta</taxon>
        <taxon>Bolidophyceae</taxon>
        <taxon>Parmales</taxon>
        <taxon>Triparmaceae</taxon>
        <taxon>Triparma</taxon>
    </lineage>
</organism>
<evidence type="ECO:0000256" key="4">
    <source>
        <dbReference type="SAM" id="Coils"/>
    </source>
</evidence>
<feature type="region of interest" description="Disordered" evidence="5">
    <location>
        <begin position="160"/>
        <end position="203"/>
    </location>
</feature>
<accession>A0A9W7F6D0</accession>
<dbReference type="AlphaFoldDB" id="A0A9W7F6D0"/>
<evidence type="ECO:0000256" key="3">
    <source>
        <dbReference type="PROSITE-ProRule" id="PRU00283"/>
    </source>
</evidence>
<sequence length="1177" mass="130374">MWAKVGKSFGSASAFVAQTALGLQDRVQTTLGEIDAAEQDFQKKYGTRSRYGEEGPTIYKEMLTEFQMEQTTLCREYQQIVAEKEAEIQQLKQKSNSDGTTHNTQPTDDAADLLEVEQLRLEKDVLSDTVKAWEGKLRELLKERTENVVEIKKLSMKVEKMEESADARRKAAEIVGSGSESPARKSSSPSSKNVKSPKSAKATEETIENLVLEYTKLSAENQRNEDKHEVAVREFKTKCEEYETKIQAQEQNILLLMTKGEESSTGQAQHSDDSARIMELEGLVKKLRGASSNQTPAANPGSDFKVKELETLVVKLQNQLKANANALPPPPANTVDAGVVVSLQENLSVLQKKVEEERNGSKNQIAELERRLEEKVKEGGEGKKEVQALRVKMEEMRETEEAAKEEVVEAHSKEIAILKLEIESMGSNTESAASKLSKTHADEVQALEEKKCELVSAHSKEIATLKLEISSMGSNSESAASKLSSAHAGKVLALEDKFEGKMKQLLEEKEAAVREITSKMDSKMRQEIQRVTERLIGEKGETEGAAAAMLREETERLMREKKDSESASADKLKSETERLVKEKDDALAEAAATLKSTTETLTKEKDDALAEAAATLKSTTETLTKEKDDALAEAAATLKSTTKTLTEEKNDAAAEAASTLKSTTETLNKEMHDAAAAAAETLTQTTTVLNKKKEDAVNLEKELHEKTKIEYEKKLEWLTEKTKELVKKHQEDEQKLKDELNQIEVKCANNQRLALEQAAALAKREKDEAVEKMRQSLQDQVLAANSERDECKELYQKEAARRKLVHNKLIELQGNIRVIARVRPVVQAELNSGEHREVVDCTTNEDLVVHRDPTTRTRFEFDKVCDQGSSQAEAYELVSPLVTSVLDGYNVCIFAYGQTGSGKTYTMEGPVDNRGVNYQAIAEMFEVAKEREEDVSYTFKVSMLEIYNNTVRDLLSPTLDEFNQPKVLKIRQTSEGNVVQGLTELDVVTSSMVEDAMKKAGDNRSVGSHSMNLHSSRSHLIVTVTTGGVDKHNGVKSKGKLHLIDLAGSERISKTDASGERLKEAQSINNSLSALGNVINALGKKKVDHVPYRDSQLTFLLQDSLGGNSKVMMFVNLSPVSYNMNESLCSLSFAARCRAVQLGSGKKNDNSKEKEIKRLKNVIRKAGINEKDFAGPG</sequence>
<dbReference type="GO" id="GO:0003777">
    <property type="term" value="F:microtubule motor activity"/>
    <property type="evidence" value="ECO:0007669"/>
    <property type="project" value="InterPro"/>
</dbReference>
<dbReference type="InterPro" id="IPR001752">
    <property type="entry name" value="Kinesin_motor_dom"/>
</dbReference>
<keyword evidence="3" id="KW-0505">Motor protein</keyword>
<feature type="compositionally biased region" description="Polar residues" evidence="5">
    <location>
        <begin position="90"/>
        <end position="107"/>
    </location>
</feature>
<dbReference type="GO" id="GO:0008017">
    <property type="term" value="F:microtubule binding"/>
    <property type="evidence" value="ECO:0007669"/>
    <property type="project" value="InterPro"/>
</dbReference>
<evidence type="ECO:0000313" key="7">
    <source>
        <dbReference type="EMBL" id="GMI04121.1"/>
    </source>
</evidence>
<feature type="coiled-coil region" evidence="4">
    <location>
        <begin position="306"/>
        <end position="413"/>
    </location>
</feature>
<dbReference type="EMBL" id="BRXW01000068">
    <property type="protein sequence ID" value="GMI04121.1"/>
    <property type="molecule type" value="Genomic_DNA"/>
</dbReference>
<dbReference type="GO" id="GO:0005524">
    <property type="term" value="F:ATP binding"/>
    <property type="evidence" value="ECO:0007669"/>
    <property type="project" value="UniProtKB-UniRule"/>
</dbReference>
<dbReference type="SUPFAM" id="SSF52540">
    <property type="entry name" value="P-loop containing nucleoside triphosphate hydrolases"/>
    <property type="match status" value="1"/>
</dbReference>
<dbReference type="InterPro" id="IPR027640">
    <property type="entry name" value="Kinesin-like_fam"/>
</dbReference>
<dbReference type="SMART" id="SM00129">
    <property type="entry name" value="KISc"/>
    <property type="match status" value="1"/>
</dbReference>
<dbReference type="InterPro" id="IPR036961">
    <property type="entry name" value="Kinesin_motor_dom_sf"/>
</dbReference>
<dbReference type="PANTHER" id="PTHR47972">
    <property type="entry name" value="KINESIN-LIKE PROTEIN KLP-3"/>
    <property type="match status" value="1"/>
</dbReference>
<dbReference type="GO" id="GO:0015630">
    <property type="term" value="C:microtubule cytoskeleton"/>
    <property type="evidence" value="ECO:0007669"/>
    <property type="project" value="TreeGrafter"/>
</dbReference>
<keyword evidence="1 3" id="KW-0547">Nucleotide-binding</keyword>
<keyword evidence="2 3" id="KW-0067">ATP-binding</keyword>
<feature type="binding site" evidence="3">
    <location>
        <begin position="897"/>
        <end position="904"/>
    </location>
    <ligand>
        <name>ATP</name>
        <dbReference type="ChEBI" id="CHEBI:30616"/>
    </ligand>
</feature>
<dbReference type="GO" id="GO:0007018">
    <property type="term" value="P:microtubule-based movement"/>
    <property type="evidence" value="ECO:0007669"/>
    <property type="project" value="InterPro"/>
</dbReference>
<dbReference type="PRINTS" id="PR00380">
    <property type="entry name" value="KINESINHEAVY"/>
</dbReference>
<evidence type="ECO:0000256" key="1">
    <source>
        <dbReference type="ARBA" id="ARBA00022741"/>
    </source>
</evidence>
<dbReference type="Pfam" id="PF00225">
    <property type="entry name" value="Kinesin"/>
    <property type="match status" value="1"/>
</dbReference>
<evidence type="ECO:0000256" key="2">
    <source>
        <dbReference type="ARBA" id="ARBA00022840"/>
    </source>
</evidence>
<evidence type="ECO:0000259" key="6">
    <source>
        <dbReference type="PROSITE" id="PS50067"/>
    </source>
</evidence>
<gene>
    <name evidence="7" type="ORF">TrLO_g10892</name>
</gene>
<evidence type="ECO:0000256" key="5">
    <source>
        <dbReference type="SAM" id="MobiDB-lite"/>
    </source>
</evidence>
<dbReference type="InterPro" id="IPR019821">
    <property type="entry name" value="Kinesin_motor_CS"/>
</dbReference>
<feature type="region of interest" description="Disordered" evidence="5">
    <location>
        <begin position="90"/>
        <end position="110"/>
    </location>
</feature>
<dbReference type="PROSITE" id="PS00411">
    <property type="entry name" value="KINESIN_MOTOR_1"/>
    <property type="match status" value="1"/>
</dbReference>
<keyword evidence="8" id="KW-1185">Reference proteome</keyword>
<keyword evidence="4" id="KW-0175">Coiled coil</keyword>
<feature type="region of interest" description="Disordered" evidence="5">
    <location>
        <begin position="556"/>
        <end position="579"/>
    </location>
</feature>
<proteinExistence type="inferred from homology"/>
<protein>
    <recommendedName>
        <fullName evidence="6">Kinesin motor domain-containing protein</fullName>
    </recommendedName>
</protein>
<feature type="compositionally biased region" description="Basic and acidic residues" evidence="5">
    <location>
        <begin position="160"/>
        <end position="172"/>
    </location>
</feature>
<evidence type="ECO:0000313" key="8">
    <source>
        <dbReference type="Proteomes" id="UP001165122"/>
    </source>
</evidence>